<gene>
    <name evidence="1" type="ORF">TNCT_712571</name>
</gene>
<comment type="caution">
    <text evidence="1">The sequence shown here is derived from an EMBL/GenBank/DDBJ whole genome shotgun (WGS) entry which is preliminary data.</text>
</comment>
<evidence type="ECO:0000313" key="1">
    <source>
        <dbReference type="EMBL" id="GFQ91861.1"/>
    </source>
</evidence>
<keyword evidence="2" id="KW-1185">Reference proteome</keyword>
<dbReference type="EMBL" id="BMAO01033786">
    <property type="protein sequence ID" value="GFQ91861.1"/>
    <property type="molecule type" value="Genomic_DNA"/>
</dbReference>
<organism evidence="1 2">
    <name type="scientific">Trichonephila clavata</name>
    <name type="common">Joro spider</name>
    <name type="synonym">Nephila clavata</name>
    <dbReference type="NCBI Taxonomy" id="2740835"/>
    <lineage>
        <taxon>Eukaryota</taxon>
        <taxon>Metazoa</taxon>
        <taxon>Ecdysozoa</taxon>
        <taxon>Arthropoda</taxon>
        <taxon>Chelicerata</taxon>
        <taxon>Arachnida</taxon>
        <taxon>Araneae</taxon>
        <taxon>Araneomorphae</taxon>
        <taxon>Entelegynae</taxon>
        <taxon>Araneoidea</taxon>
        <taxon>Nephilidae</taxon>
        <taxon>Trichonephila</taxon>
    </lineage>
</organism>
<name>A0A8X6L1D2_TRICU</name>
<evidence type="ECO:0000313" key="2">
    <source>
        <dbReference type="Proteomes" id="UP000887116"/>
    </source>
</evidence>
<accession>A0A8X6L1D2</accession>
<protein>
    <submittedName>
        <fullName evidence="1">Uncharacterized protein</fullName>
    </submittedName>
</protein>
<dbReference type="AlphaFoldDB" id="A0A8X6L1D2"/>
<dbReference type="Proteomes" id="UP000887116">
    <property type="component" value="Unassembled WGS sequence"/>
</dbReference>
<reference evidence="1" key="1">
    <citation type="submission" date="2020-07" db="EMBL/GenBank/DDBJ databases">
        <title>Multicomponent nature underlies the extraordinary mechanical properties of spider dragline silk.</title>
        <authorList>
            <person name="Kono N."/>
            <person name="Nakamura H."/>
            <person name="Mori M."/>
            <person name="Yoshida Y."/>
            <person name="Ohtoshi R."/>
            <person name="Malay A.D."/>
            <person name="Moran D.A.P."/>
            <person name="Tomita M."/>
            <person name="Numata K."/>
            <person name="Arakawa K."/>
        </authorList>
    </citation>
    <scope>NUCLEOTIDE SEQUENCE</scope>
</reference>
<proteinExistence type="predicted"/>
<sequence length="95" mass="10851">MFQGIQGISTRMEFLSIGTTVQFLTSKEELCVSRSFGEGQLLLSLIQYLQQIYSNYPNPTTSRSITPPMEYSHITVLNKEYVDQKPEESRGIKIN</sequence>